<evidence type="ECO:0000313" key="4">
    <source>
        <dbReference type="Proteomes" id="UP001319180"/>
    </source>
</evidence>
<dbReference type="Proteomes" id="UP001319180">
    <property type="component" value="Unassembled WGS sequence"/>
</dbReference>
<keyword evidence="1" id="KW-0378">Hydrolase</keyword>
<keyword evidence="3" id="KW-0645">Protease</keyword>
<dbReference type="CDD" id="cd05483">
    <property type="entry name" value="retropepsin_like_bacteria"/>
    <property type="match status" value="1"/>
</dbReference>
<dbReference type="InterPro" id="IPR034122">
    <property type="entry name" value="Retropepsin-like_bacterial"/>
</dbReference>
<gene>
    <name evidence="3" type="ORF">KK078_14650</name>
</gene>
<sequence>MAPTLYRHDSGKWLAGLLLIAVLTRCAPQHTDISRKEEEYFSFRMVNRIPVVSGRINGKPAWFIIDTGASVSVLDAREAEHFGFQVANTVYHEGLSINGLGGRTNVYQVSGCDLAIGRLPLKYVAWHSQDMHMLFRTIHDHEEIRIAGIIGSDVLSKYHIGIHYNKLALSYRLPRRAVPIPMTTDTLSIAPALTSLVTPHLP</sequence>
<dbReference type="GO" id="GO:0006508">
    <property type="term" value="P:proteolysis"/>
    <property type="evidence" value="ECO:0007669"/>
    <property type="project" value="UniProtKB-KW"/>
</dbReference>
<dbReference type="RefSeq" id="WP_254091035.1">
    <property type="nucleotide sequence ID" value="NZ_JAHESC010000020.1"/>
</dbReference>
<comment type="caution">
    <text evidence="3">The sequence shown here is derived from an EMBL/GenBank/DDBJ whole genome shotgun (WGS) entry which is preliminary data.</text>
</comment>
<proteinExistence type="predicted"/>
<evidence type="ECO:0000256" key="1">
    <source>
        <dbReference type="ARBA" id="ARBA00022801"/>
    </source>
</evidence>
<evidence type="ECO:0000313" key="3">
    <source>
        <dbReference type="EMBL" id="MBT1687805.1"/>
    </source>
</evidence>
<dbReference type="SUPFAM" id="SSF50630">
    <property type="entry name" value="Acid proteases"/>
    <property type="match status" value="1"/>
</dbReference>
<keyword evidence="4" id="KW-1185">Reference proteome</keyword>
<reference evidence="3 4" key="1">
    <citation type="submission" date="2021-05" db="EMBL/GenBank/DDBJ databases">
        <title>A Polyphasic approach of four new species of the genus Ohtaekwangia: Ohtaekwangia histidinii sp. nov., Ohtaekwangia cretensis sp. nov., Ohtaekwangia indiensis sp. nov., Ohtaekwangia reichenbachii sp. nov. from diverse environment.</title>
        <authorList>
            <person name="Octaviana S."/>
        </authorList>
    </citation>
    <scope>NUCLEOTIDE SEQUENCE [LARGE SCALE GENOMIC DNA]</scope>
    <source>
        <strain evidence="3 4">PWU37</strain>
    </source>
</reference>
<dbReference type="InterPro" id="IPR001995">
    <property type="entry name" value="Peptidase_A2_cat"/>
</dbReference>
<dbReference type="PROSITE" id="PS50175">
    <property type="entry name" value="ASP_PROT_RETROV"/>
    <property type="match status" value="1"/>
</dbReference>
<dbReference type="GO" id="GO:0004190">
    <property type="term" value="F:aspartic-type endopeptidase activity"/>
    <property type="evidence" value="ECO:0007669"/>
    <property type="project" value="InterPro"/>
</dbReference>
<dbReference type="InterPro" id="IPR021109">
    <property type="entry name" value="Peptidase_aspartic_dom_sf"/>
</dbReference>
<name>A0AAP2DBE2_9BACT</name>
<accession>A0AAP2DBE2</accession>
<dbReference type="PROSITE" id="PS00141">
    <property type="entry name" value="ASP_PROTEASE"/>
    <property type="match status" value="1"/>
</dbReference>
<protein>
    <submittedName>
        <fullName evidence="3">Retroviral-like aspartic protease family protein</fullName>
    </submittedName>
</protein>
<dbReference type="InterPro" id="IPR001969">
    <property type="entry name" value="Aspartic_peptidase_AS"/>
</dbReference>
<dbReference type="AlphaFoldDB" id="A0AAP2DBE2"/>
<organism evidence="3 4">
    <name type="scientific">Dawidia soli</name>
    <dbReference type="NCBI Taxonomy" id="2782352"/>
    <lineage>
        <taxon>Bacteria</taxon>
        <taxon>Pseudomonadati</taxon>
        <taxon>Bacteroidota</taxon>
        <taxon>Cytophagia</taxon>
        <taxon>Cytophagales</taxon>
        <taxon>Chryseotaleaceae</taxon>
        <taxon>Dawidia</taxon>
    </lineage>
</organism>
<feature type="domain" description="Peptidase A2" evidence="2">
    <location>
        <begin position="61"/>
        <end position="108"/>
    </location>
</feature>
<evidence type="ECO:0000259" key="2">
    <source>
        <dbReference type="PROSITE" id="PS50175"/>
    </source>
</evidence>
<dbReference type="Pfam" id="PF13650">
    <property type="entry name" value="Asp_protease_2"/>
    <property type="match status" value="1"/>
</dbReference>
<dbReference type="EMBL" id="JAHESC010000020">
    <property type="protein sequence ID" value="MBT1687805.1"/>
    <property type="molecule type" value="Genomic_DNA"/>
</dbReference>
<dbReference type="Gene3D" id="2.40.70.10">
    <property type="entry name" value="Acid Proteases"/>
    <property type="match status" value="1"/>
</dbReference>